<name>A0A1A9Z230_GLOPL</name>
<sequence length="280" mass="32276">MIPEMANKRKICDNYSYTESGSDELEFEVYSDIDNIDALSGDTDKIELSHESDSNDNTAFPESDAGENVEDTTGSRGNGEWKDVSKMDNIQSPMDFDISPRIAGPQISNDIKEPLDFFRLYFTDALIDSIVKETNDYANSKLRKMPFSKITIWNTWSDVNRKEFLAFIGVILNMGTMPVVNLQEYWCTKFTSKIPFFSDVFTRDRFLQIFLMLHLHKNAPEGRNTSLRTRIQKANNFLQHINSKFSAHFIPYQTICVDESIIKFKGKICFMTYNPIKPTK</sequence>
<dbReference type="STRING" id="7398.A0A1A9Z230"/>
<dbReference type="EnsemblMetazoa" id="GPAI001355-RA">
    <property type="protein sequence ID" value="GPAI001355-PA"/>
    <property type="gene ID" value="GPAI001355"/>
</dbReference>
<proteinExistence type="predicted"/>
<evidence type="ECO:0000313" key="4">
    <source>
        <dbReference type="Proteomes" id="UP000092445"/>
    </source>
</evidence>
<reference evidence="3" key="2">
    <citation type="submission" date="2020-05" db="UniProtKB">
        <authorList>
            <consortium name="EnsemblMetazoa"/>
        </authorList>
    </citation>
    <scope>IDENTIFICATION</scope>
    <source>
        <strain evidence="3">IAEA</strain>
    </source>
</reference>
<evidence type="ECO:0000256" key="1">
    <source>
        <dbReference type="SAM" id="MobiDB-lite"/>
    </source>
</evidence>
<dbReference type="Proteomes" id="UP000092445">
    <property type="component" value="Unassembled WGS sequence"/>
</dbReference>
<dbReference type="PANTHER" id="PTHR46599:SF3">
    <property type="entry name" value="PIGGYBAC TRANSPOSABLE ELEMENT-DERIVED PROTEIN 4"/>
    <property type="match status" value="1"/>
</dbReference>
<feature type="region of interest" description="Disordered" evidence="1">
    <location>
        <begin position="47"/>
        <end position="84"/>
    </location>
</feature>
<keyword evidence="4" id="KW-1185">Reference proteome</keyword>
<protein>
    <submittedName>
        <fullName evidence="3">DDE_Tnp_1_7 domain-containing protein</fullName>
    </submittedName>
</protein>
<dbReference type="Pfam" id="PF13843">
    <property type="entry name" value="DDE_Tnp_1_7"/>
    <property type="match status" value="1"/>
</dbReference>
<feature type="domain" description="PiggyBac transposable element-derived protein" evidence="2">
    <location>
        <begin position="114"/>
        <end position="280"/>
    </location>
</feature>
<evidence type="ECO:0000259" key="2">
    <source>
        <dbReference type="Pfam" id="PF13843"/>
    </source>
</evidence>
<dbReference type="VEuPathDB" id="VectorBase:GPAI001355"/>
<dbReference type="AlphaFoldDB" id="A0A1A9Z230"/>
<dbReference type="PANTHER" id="PTHR46599">
    <property type="entry name" value="PIGGYBAC TRANSPOSABLE ELEMENT-DERIVED PROTEIN 4"/>
    <property type="match status" value="1"/>
</dbReference>
<evidence type="ECO:0000313" key="3">
    <source>
        <dbReference type="EnsemblMetazoa" id="GPAI001355-PA"/>
    </source>
</evidence>
<dbReference type="InterPro" id="IPR029526">
    <property type="entry name" value="PGBD"/>
</dbReference>
<reference evidence="4" key="1">
    <citation type="submission" date="2014-03" db="EMBL/GenBank/DDBJ databases">
        <authorList>
            <person name="Aksoy S."/>
            <person name="Warren W."/>
            <person name="Wilson R.K."/>
        </authorList>
    </citation>
    <scope>NUCLEOTIDE SEQUENCE [LARGE SCALE GENOMIC DNA]</scope>
    <source>
        <strain evidence="4">IAEA</strain>
    </source>
</reference>
<accession>A0A1A9Z230</accession>
<organism evidence="3 4">
    <name type="scientific">Glossina pallidipes</name>
    <name type="common">Tsetse fly</name>
    <dbReference type="NCBI Taxonomy" id="7398"/>
    <lineage>
        <taxon>Eukaryota</taxon>
        <taxon>Metazoa</taxon>
        <taxon>Ecdysozoa</taxon>
        <taxon>Arthropoda</taxon>
        <taxon>Hexapoda</taxon>
        <taxon>Insecta</taxon>
        <taxon>Pterygota</taxon>
        <taxon>Neoptera</taxon>
        <taxon>Endopterygota</taxon>
        <taxon>Diptera</taxon>
        <taxon>Brachycera</taxon>
        <taxon>Muscomorpha</taxon>
        <taxon>Hippoboscoidea</taxon>
        <taxon>Glossinidae</taxon>
        <taxon>Glossina</taxon>
    </lineage>
</organism>